<evidence type="ECO:0000313" key="2">
    <source>
        <dbReference type="Proteomes" id="UP000190744"/>
    </source>
</evidence>
<dbReference type="Proteomes" id="UP000190744">
    <property type="component" value="Unassembled WGS sequence"/>
</dbReference>
<evidence type="ECO:0000313" key="1">
    <source>
        <dbReference type="EMBL" id="OOQ87687.1"/>
    </source>
</evidence>
<name>A0A1S9RQ92_PENBI</name>
<comment type="caution">
    <text evidence="1">The sequence shown here is derived from an EMBL/GenBank/DDBJ whole genome shotgun (WGS) entry which is preliminary data.</text>
</comment>
<reference evidence="2" key="1">
    <citation type="submission" date="2015-09" db="EMBL/GenBank/DDBJ databases">
        <authorList>
            <person name="Fill T.P."/>
            <person name="Baretta J.F."/>
            <person name="de Almeida L.G."/>
            <person name="Rocha M."/>
            <person name="de Souza D.H."/>
            <person name="Malavazi I."/>
            <person name="Cerdeira L.T."/>
            <person name="Hong H."/>
            <person name="Samborskyy M."/>
            <person name="de Vasconcelos A.T."/>
            <person name="Leadlay P."/>
            <person name="Rodrigues-Filho E."/>
        </authorList>
    </citation>
    <scope>NUCLEOTIDE SEQUENCE [LARGE SCALE GENOMIC DNA]</scope>
    <source>
        <strain evidence="2">LaBioMMi 136</strain>
    </source>
</reference>
<dbReference type="AlphaFoldDB" id="A0A1S9RQ92"/>
<dbReference type="EMBL" id="LJBN01000123">
    <property type="protein sequence ID" value="OOQ87687.1"/>
    <property type="molecule type" value="Genomic_DNA"/>
</dbReference>
<proteinExistence type="predicted"/>
<gene>
    <name evidence="1" type="ORF">PEBR_16118</name>
</gene>
<accession>A0A1S9RQ92</accession>
<organism evidence="1 2">
    <name type="scientific">Penicillium brasilianum</name>
    <dbReference type="NCBI Taxonomy" id="104259"/>
    <lineage>
        <taxon>Eukaryota</taxon>
        <taxon>Fungi</taxon>
        <taxon>Dikarya</taxon>
        <taxon>Ascomycota</taxon>
        <taxon>Pezizomycotina</taxon>
        <taxon>Eurotiomycetes</taxon>
        <taxon>Eurotiomycetidae</taxon>
        <taxon>Eurotiales</taxon>
        <taxon>Aspergillaceae</taxon>
        <taxon>Penicillium</taxon>
    </lineage>
</organism>
<sequence>MSLKGEPQNSSGVLECVGASTRGYVLPSQRERPLEYWSFTPLGNQASQNDLRVCRVLSEVTSEQYARESRQEMQAQRNGGGGRMGSLAEELEKVKVQLRGRKPPPAPGRLVIHREIGPGLSAQDRPRKWRL</sequence>
<protein>
    <submittedName>
        <fullName evidence="1">Uncharacterized protein</fullName>
    </submittedName>
</protein>